<dbReference type="GO" id="GO:0033818">
    <property type="term" value="F:beta-ketoacyl-acyl-carrier-protein synthase III activity"/>
    <property type="evidence" value="ECO:0007669"/>
    <property type="project" value="UniProtKB-UniRule"/>
</dbReference>
<feature type="active site" evidence="9">
    <location>
        <position position="327"/>
    </location>
</feature>
<dbReference type="GO" id="GO:0005737">
    <property type="term" value="C:cytoplasm"/>
    <property type="evidence" value="ECO:0007669"/>
    <property type="project" value="UniProtKB-SubCell"/>
</dbReference>
<dbReference type="InterPro" id="IPR013751">
    <property type="entry name" value="ACP_syn_III_N"/>
</dbReference>
<feature type="active site" evidence="9">
    <location>
        <position position="118"/>
    </location>
</feature>
<comment type="function">
    <text evidence="9">Catalyzes the condensation reaction of fatty acid synthesis by the addition to an acyl acceptor of two carbons from malonyl-ACP. Catalyzes the first condensation reaction which initiates fatty acid synthesis and may therefore play a role in governing the total rate of fatty acid production. Possesses both acetoacetyl-ACP synthase and acetyl transacylase activities. Its substrate specificity determines the biosynthesis of branched-chain and/or straight-chain of fatty acids.</text>
</comment>
<evidence type="ECO:0000313" key="13">
    <source>
        <dbReference type="Proteomes" id="UP000468668"/>
    </source>
</evidence>
<evidence type="ECO:0000256" key="3">
    <source>
        <dbReference type="ARBA" id="ARBA00022516"/>
    </source>
</evidence>
<evidence type="ECO:0000256" key="8">
    <source>
        <dbReference type="ARBA" id="ARBA00023315"/>
    </source>
</evidence>
<gene>
    <name evidence="9" type="primary">fabH</name>
    <name evidence="12" type="ORF">F8C90_08190</name>
</gene>
<dbReference type="SUPFAM" id="SSF53901">
    <property type="entry name" value="Thiolase-like"/>
    <property type="match status" value="1"/>
</dbReference>
<keyword evidence="9" id="KW-0511">Multifunctional enzyme</keyword>
<feature type="domain" description="Beta-ketoacyl-[acyl-carrier-protein] synthase III C-terminal" evidence="10">
    <location>
        <begin position="281"/>
        <end position="369"/>
    </location>
</feature>
<proteinExistence type="inferred from homology"/>
<comment type="catalytic activity">
    <reaction evidence="9">
        <text>malonyl-[ACP] + acetyl-CoA + H(+) = 3-oxobutanoyl-[ACP] + CO2 + CoA</text>
        <dbReference type="Rhea" id="RHEA:12080"/>
        <dbReference type="Rhea" id="RHEA-COMP:9623"/>
        <dbReference type="Rhea" id="RHEA-COMP:9625"/>
        <dbReference type="ChEBI" id="CHEBI:15378"/>
        <dbReference type="ChEBI" id="CHEBI:16526"/>
        <dbReference type="ChEBI" id="CHEBI:57287"/>
        <dbReference type="ChEBI" id="CHEBI:57288"/>
        <dbReference type="ChEBI" id="CHEBI:78449"/>
        <dbReference type="ChEBI" id="CHEBI:78450"/>
        <dbReference type="EC" id="2.3.1.180"/>
    </reaction>
</comment>
<comment type="domain">
    <text evidence="9">The last Arg residue of the ACP-binding site is essential for the weak association between ACP/AcpP and FabH.</text>
</comment>
<dbReference type="GO" id="GO:0044550">
    <property type="term" value="P:secondary metabolite biosynthetic process"/>
    <property type="evidence" value="ECO:0007669"/>
    <property type="project" value="TreeGrafter"/>
</dbReference>
<dbReference type="GO" id="GO:0004315">
    <property type="term" value="F:3-oxoacyl-[acyl-carrier-protein] synthase activity"/>
    <property type="evidence" value="ECO:0007669"/>
    <property type="project" value="InterPro"/>
</dbReference>
<dbReference type="InterPro" id="IPR013747">
    <property type="entry name" value="ACP_syn_III_C"/>
</dbReference>
<dbReference type="EC" id="2.3.1.180" evidence="9"/>
<evidence type="ECO:0000256" key="7">
    <source>
        <dbReference type="ARBA" id="ARBA00023160"/>
    </source>
</evidence>
<dbReference type="UniPathway" id="UPA00094"/>
<dbReference type="RefSeq" id="WP_158050037.1">
    <property type="nucleotide sequence ID" value="NZ_WAJR01000022.1"/>
</dbReference>
<comment type="similarity">
    <text evidence="1 9">Belongs to the thiolase-like superfamily. FabH family.</text>
</comment>
<keyword evidence="2 9" id="KW-0963">Cytoplasm</keyword>
<feature type="domain" description="Beta-ketoacyl-[acyl-carrier-protein] synthase III N-terminal" evidence="11">
    <location>
        <begin position="112"/>
        <end position="200"/>
    </location>
</feature>
<dbReference type="OrthoDB" id="9815506at2"/>
<evidence type="ECO:0000259" key="11">
    <source>
        <dbReference type="Pfam" id="PF08545"/>
    </source>
</evidence>
<dbReference type="CDD" id="cd00830">
    <property type="entry name" value="KAS_III"/>
    <property type="match status" value="1"/>
</dbReference>
<evidence type="ECO:0000313" key="12">
    <source>
        <dbReference type="EMBL" id="KAB1638725.1"/>
    </source>
</evidence>
<evidence type="ECO:0000256" key="4">
    <source>
        <dbReference type="ARBA" id="ARBA00022679"/>
    </source>
</evidence>
<protein>
    <recommendedName>
        <fullName evidence="9">Beta-ketoacyl-[acyl-carrier-protein] synthase III</fullName>
        <shortName evidence="9">Beta-ketoacyl-ACP synthase III</shortName>
        <shortName evidence="9">KAS III</shortName>
        <ecNumber evidence="9">2.3.1.180</ecNumber>
    </recommendedName>
    <alternativeName>
        <fullName evidence="9">3-oxoacyl-[acyl-carrier-protein] synthase 3</fullName>
    </alternativeName>
    <alternativeName>
        <fullName evidence="9">3-oxoacyl-[acyl-carrier-protein] synthase III</fullName>
    </alternativeName>
</protein>
<dbReference type="InterPro" id="IPR016039">
    <property type="entry name" value="Thiolase-like"/>
</dbReference>
<dbReference type="AlphaFoldDB" id="A0A6N6NL69"/>
<keyword evidence="5 9" id="KW-0276">Fatty acid metabolism</keyword>
<dbReference type="GO" id="GO:0006633">
    <property type="term" value="P:fatty acid biosynthetic process"/>
    <property type="evidence" value="ECO:0007669"/>
    <property type="project" value="UniProtKB-UniRule"/>
</dbReference>
<evidence type="ECO:0000256" key="2">
    <source>
        <dbReference type="ARBA" id="ARBA00022490"/>
    </source>
</evidence>
<keyword evidence="6 9" id="KW-0443">Lipid metabolism</keyword>
<keyword evidence="4 9" id="KW-0808">Transferase</keyword>
<dbReference type="HAMAP" id="MF_01815">
    <property type="entry name" value="FabH"/>
    <property type="match status" value="1"/>
</dbReference>
<dbReference type="EMBL" id="WAJR01000022">
    <property type="protein sequence ID" value="KAB1638725.1"/>
    <property type="molecule type" value="Genomic_DNA"/>
</dbReference>
<reference evidence="12 13" key="1">
    <citation type="submission" date="2019-09" db="EMBL/GenBank/DDBJ databases">
        <title>Whole genome shotgun sequencing (WGS) of Ellagibacter isourolithinifaciens DSM 104140(T) and Adlercreutzia muris DSM 29508(T).</title>
        <authorList>
            <person name="Stoll D.A."/>
            <person name="Danylec N."/>
            <person name="Huch M."/>
        </authorList>
    </citation>
    <scope>NUCLEOTIDE SEQUENCE [LARGE SCALE GENOMIC DNA]</scope>
    <source>
        <strain evidence="12 13">DSM 104140</strain>
    </source>
</reference>
<dbReference type="InterPro" id="IPR004655">
    <property type="entry name" value="FabH"/>
</dbReference>
<sequence>MGCAIIGCGKSLPALAVANDDLTQLVDTSDEWITTRTGIKSRRIAVGETNVDMAEGAARQAMGLVEGGYCEAPIDPESIDLVVYSTCTPDVLVPSCAALVRRRLGLVNAVAFDVNAACSGFIYAMSVAESMMASSALGVAGAGRRNKVRRALVIGSERLTRITNWEDRTTCVLFGDGGGAAVVEWDESRAGVLATYMKNDDDDTNALTCPSAFDSPQPFDVNGVSKEAAVAGDPGNARIDEELGVTEAVAAGRPRQSLFMHGQTIFKFAASAMGNAIDEVCKRADVDIDDVKLIVPHQANERIIKYAAKRCGLSLDRFQVSIGERGNASSACVPMALSDAYESGRIQKGDKVILVAFGGGLTSGAVLYEV</sequence>
<dbReference type="Gene3D" id="3.40.47.10">
    <property type="match status" value="1"/>
</dbReference>
<comment type="pathway">
    <text evidence="9">Lipid metabolism; fatty acid biosynthesis.</text>
</comment>
<organism evidence="12 13">
    <name type="scientific">Ellagibacter isourolithinifaciens</name>
    <dbReference type="NCBI Taxonomy" id="2137581"/>
    <lineage>
        <taxon>Bacteria</taxon>
        <taxon>Bacillati</taxon>
        <taxon>Actinomycetota</taxon>
        <taxon>Coriobacteriia</taxon>
        <taxon>Eggerthellales</taxon>
        <taxon>Eggerthellaceae</taxon>
        <taxon>Ellagibacter</taxon>
    </lineage>
</organism>
<evidence type="ECO:0000256" key="5">
    <source>
        <dbReference type="ARBA" id="ARBA00022832"/>
    </source>
</evidence>
<keyword evidence="3 9" id="KW-0444">Lipid biosynthesis</keyword>
<accession>A0A6N6NL69</accession>
<evidence type="ECO:0000256" key="1">
    <source>
        <dbReference type="ARBA" id="ARBA00008642"/>
    </source>
</evidence>
<feature type="region of interest" description="ACP-binding" evidence="9">
    <location>
        <begin position="298"/>
        <end position="302"/>
    </location>
</feature>
<evidence type="ECO:0000259" key="10">
    <source>
        <dbReference type="Pfam" id="PF08541"/>
    </source>
</evidence>
<name>A0A6N6NL69_9ACTN</name>
<dbReference type="PANTHER" id="PTHR34069">
    <property type="entry name" value="3-OXOACYL-[ACYL-CARRIER-PROTEIN] SYNTHASE 3"/>
    <property type="match status" value="1"/>
</dbReference>
<comment type="subunit">
    <text evidence="9">Homodimer.</text>
</comment>
<dbReference type="PANTHER" id="PTHR34069:SF2">
    <property type="entry name" value="BETA-KETOACYL-[ACYL-CARRIER-PROTEIN] SYNTHASE III"/>
    <property type="match status" value="1"/>
</dbReference>
<dbReference type="Pfam" id="PF08545">
    <property type="entry name" value="ACP_syn_III"/>
    <property type="match status" value="1"/>
</dbReference>
<dbReference type="Proteomes" id="UP000468668">
    <property type="component" value="Unassembled WGS sequence"/>
</dbReference>
<dbReference type="NCBIfam" id="NF006829">
    <property type="entry name" value="PRK09352.1"/>
    <property type="match status" value="1"/>
</dbReference>
<dbReference type="GeneID" id="98658384"/>
<dbReference type="Pfam" id="PF08541">
    <property type="entry name" value="ACP_syn_III_C"/>
    <property type="match status" value="1"/>
</dbReference>
<evidence type="ECO:0000256" key="9">
    <source>
        <dbReference type="HAMAP-Rule" id="MF_01815"/>
    </source>
</evidence>
<feature type="active site" evidence="9">
    <location>
        <position position="297"/>
    </location>
</feature>
<keyword evidence="8 9" id="KW-0012">Acyltransferase</keyword>
<comment type="caution">
    <text evidence="12">The sequence shown here is derived from an EMBL/GenBank/DDBJ whole genome shotgun (WGS) entry which is preliminary data.</text>
</comment>
<keyword evidence="13" id="KW-1185">Reference proteome</keyword>
<comment type="subcellular location">
    <subcellularLocation>
        <location evidence="9">Cytoplasm</location>
    </subcellularLocation>
</comment>
<keyword evidence="7 9" id="KW-0275">Fatty acid biosynthesis</keyword>
<evidence type="ECO:0000256" key="6">
    <source>
        <dbReference type="ARBA" id="ARBA00023098"/>
    </source>
</evidence>